<evidence type="ECO:0000313" key="2">
    <source>
        <dbReference type="EMBL" id="OPJ74292.1"/>
    </source>
</evidence>
<feature type="region of interest" description="Disordered" evidence="1">
    <location>
        <begin position="1"/>
        <end position="26"/>
    </location>
</feature>
<dbReference type="AlphaFoldDB" id="A0A1V4JQ18"/>
<comment type="caution">
    <text evidence="2">The sequence shown here is derived from an EMBL/GenBank/DDBJ whole genome shotgun (WGS) entry which is preliminary data.</text>
</comment>
<evidence type="ECO:0000256" key="1">
    <source>
        <dbReference type="SAM" id="MobiDB-lite"/>
    </source>
</evidence>
<accession>A0A1V4JQ18</accession>
<dbReference type="Proteomes" id="UP000190648">
    <property type="component" value="Unassembled WGS sequence"/>
</dbReference>
<protein>
    <submittedName>
        <fullName evidence="2">Uncharacterized protein</fullName>
    </submittedName>
</protein>
<organism evidence="2 3">
    <name type="scientific">Patagioenas fasciata monilis</name>
    <dbReference type="NCBI Taxonomy" id="372326"/>
    <lineage>
        <taxon>Eukaryota</taxon>
        <taxon>Metazoa</taxon>
        <taxon>Chordata</taxon>
        <taxon>Craniata</taxon>
        <taxon>Vertebrata</taxon>
        <taxon>Euteleostomi</taxon>
        <taxon>Archelosauria</taxon>
        <taxon>Archosauria</taxon>
        <taxon>Dinosauria</taxon>
        <taxon>Saurischia</taxon>
        <taxon>Theropoda</taxon>
        <taxon>Coelurosauria</taxon>
        <taxon>Aves</taxon>
        <taxon>Neognathae</taxon>
        <taxon>Neoaves</taxon>
        <taxon>Columbimorphae</taxon>
        <taxon>Columbiformes</taxon>
        <taxon>Columbidae</taxon>
        <taxon>Patagioenas</taxon>
    </lineage>
</organism>
<sequence length="91" mass="9912">MSAHMHGNDTPAHHGEEHAGAQPSSEATCAMKSILVEPQTVLGDFQKDEDQLKTKILIRVERKNFGPADVDSVGRVKEKGMVCLGKVMGER</sequence>
<reference evidence="2 3" key="1">
    <citation type="submission" date="2016-02" db="EMBL/GenBank/DDBJ databases">
        <title>Band-tailed pigeon sequencing and assembly.</title>
        <authorList>
            <person name="Soares A.E."/>
            <person name="Novak B.J."/>
            <person name="Rice E.S."/>
            <person name="O'Connell B."/>
            <person name="Chang D."/>
            <person name="Weber S."/>
            <person name="Shapiro B."/>
        </authorList>
    </citation>
    <scope>NUCLEOTIDE SEQUENCE [LARGE SCALE GENOMIC DNA]</scope>
    <source>
        <strain evidence="2">BTP2013</strain>
        <tissue evidence="2">Blood</tissue>
    </source>
</reference>
<proteinExistence type="predicted"/>
<keyword evidence="3" id="KW-1185">Reference proteome</keyword>
<evidence type="ECO:0000313" key="3">
    <source>
        <dbReference type="Proteomes" id="UP000190648"/>
    </source>
</evidence>
<gene>
    <name evidence="2" type="ORF">AV530_011179</name>
</gene>
<name>A0A1V4JQ18_PATFA</name>
<dbReference type="EMBL" id="LSYS01006807">
    <property type="protein sequence ID" value="OPJ74292.1"/>
    <property type="molecule type" value="Genomic_DNA"/>
</dbReference>